<dbReference type="PANTHER" id="PTHR43661">
    <property type="entry name" value="D-XYLONATE DEHYDRATASE"/>
    <property type="match status" value="1"/>
</dbReference>
<name>A0AB74EUD0_NEIGO</name>
<dbReference type="Pfam" id="PF24877">
    <property type="entry name" value="ILV_EDD_C"/>
    <property type="match status" value="1"/>
</dbReference>
<evidence type="ECO:0000256" key="12">
    <source>
        <dbReference type="ARBA" id="ARBA00029436"/>
    </source>
</evidence>
<dbReference type="GO" id="GO:0009099">
    <property type="term" value="P:L-valine biosynthetic process"/>
    <property type="evidence" value="ECO:0007669"/>
    <property type="project" value="UniProtKB-UniRule"/>
</dbReference>
<dbReference type="GO" id="GO:0009097">
    <property type="term" value="P:isoleucine biosynthetic process"/>
    <property type="evidence" value="ECO:0007669"/>
    <property type="project" value="UniProtKB-UniRule"/>
</dbReference>
<keyword evidence="7 15" id="KW-0408">Iron</keyword>
<dbReference type="Proteomes" id="UP000182484">
    <property type="component" value="Unassembled WGS sequence"/>
</dbReference>
<dbReference type="EC" id="4.2.1.9" evidence="14 15"/>
<comment type="catalytic activity">
    <reaction evidence="11">
        <text>(2R)-2,3-dihydroxy-3-methylbutanoate = 3-methyl-2-oxobutanoate + H2O</text>
        <dbReference type="Rhea" id="RHEA:24809"/>
        <dbReference type="ChEBI" id="CHEBI:11851"/>
        <dbReference type="ChEBI" id="CHEBI:15377"/>
        <dbReference type="ChEBI" id="CHEBI:49072"/>
        <dbReference type="EC" id="4.2.1.9"/>
    </reaction>
    <physiologicalReaction direction="left-to-right" evidence="11">
        <dbReference type="Rhea" id="RHEA:24810"/>
    </physiologicalReaction>
</comment>
<feature type="modified residue" description="N6-carboxylysine" evidence="15">
    <location>
        <position position="173"/>
    </location>
</feature>
<feature type="domain" description="Dihydroxy-acid/6-phosphogluconate dehydratase N-terminal" evidence="16">
    <location>
        <begin position="83"/>
        <end position="411"/>
    </location>
</feature>
<evidence type="ECO:0000256" key="9">
    <source>
        <dbReference type="ARBA" id="ARBA00023239"/>
    </source>
</evidence>
<dbReference type="NCBIfam" id="NF009103">
    <property type="entry name" value="PRK12448.1"/>
    <property type="match status" value="1"/>
</dbReference>
<comment type="subunit">
    <text evidence="15">Homodimer.</text>
</comment>
<evidence type="ECO:0000256" key="4">
    <source>
        <dbReference type="ARBA" id="ARBA00022714"/>
    </source>
</evidence>
<evidence type="ECO:0000256" key="15">
    <source>
        <dbReference type="HAMAP-Rule" id="MF_00012"/>
    </source>
</evidence>
<dbReference type="SUPFAM" id="SSF52016">
    <property type="entry name" value="LeuD/IlvD-like"/>
    <property type="match status" value="1"/>
</dbReference>
<evidence type="ECO:0000256" key="3">
    <source>
        <dbReference type="ARBA" id="ARBA00022605"/>
    </source>
</evidence>
<accession>A0AB74EUD0</accession>
<dbReference type="GO" id="GO:0004160">
    <property type="term" value="F:dihydroxy-acid dehydratase activity"/>
    <property type="evidence" value="ECO:0007669"/>
    <property type="project" value="UniProtKB-UniRule"/>
</dbReference>
<feature type="binding site" evidence="15">
    <location>
        <position position="543"/>
    </location>
    <ligand>
        <name>Mg(2+)</name>
        <dbReference type="ChEBI" id="CHEBI:18420"/>
    </ligand>
</feature>
<keyword evidence="9 15" id="KW-0456">Lyase</keyword>
<evidence type="ECO:0000256" key="2">
    <source>
        <dbReference type="ARBA" id="ARBA00006486"/>
    </source>
</evidence>
<dbReference type="GO" id="GO:0000287">
    <property type="term" value="F:magnesium ion binding"/>
    <property type="evidence" value="ECO:0007669"/>
    <property type="project" value="UniProtKB-UniRule"/>
</dbReference>
<dbReference type="Gene3D" id="3.50.30.80">
    <property type="entry name" value="IlvD/EDD C-terminal domain-like"/>
    <property type="match status" value="1"/>
</dbReference>
<dbReference type="PROSITE" id="PS00886">
    <property type="entry name" value="ILVD_EDD_1"/>
    <property type="match status" value="1"/>
</dbReference>
<dbReference type="EMBL" id="FMTB01000045">
    <property type="protein sequence ID" value="SCW15593.1"/>
    <property type="molecule type" value="Genomic_DNA"/>
</dbReference>
<feature type="binding site" description="via carbamate group" evidence="15">
    <location>
        <position position="173"/>
    </location>
    <ligand>
        <name>Mg(2+)</name>
        <dbReference type="ChEBI" id="CHEBI:18420"/>
    </ligand>
</feature>
<dbReference type="AlphaFoldDB" id="A0AB74EUD0"/>
<comment type="catalytic activity">
    <reaction evidence="15">
        <text>(2R,3R)-2,3-dihydroxy-3-methylpentanoate = (S)-3-methyl-2-oxopentanoate + H2O</text>
        <dbReference type="Rhea" id="RHEA:27694"/>
        <dbReference type="ChEBI" id="CHEBI:15377"/>
        <dbReference type="ChEBI" id="CHEBI:35146"/>
        <dbReference type="ChEBI" id="CHEBI:49258"/>
        <dbReference type="EC" id="4.2.1.9"/>
    </reaction>
</comment>
<dbReference type="FunFam" id="3.50.30.80:FF:000001">
    <property type="entry name" value="Dihydroxy-acid dehydratase"/>
    <property type="match status" value="1"/>
</dbReference>
<comment type="similarity">
    <text evidence="2 15">Belongs to the IlvD/Edd family.</text>
</comment>
<dbReference type="Pfam" id="PF00920">
    <property type="entry name" value="ILVD_EDD_N"/>
    <property type="match status" value="1"/>
</dbReference>
<evidence type="ECO:0000256" key="1">
    <source>
        <dbReference type="ARBA" id="ARBA00001946"/>
    </source>
</evidence>
<dbReference type="HAMAP" id="MF_00012">
    <property type="entry name" value="IlvD"/>
    <property type="match status" value="1"/>
</dbReference>
<evidence type="ECO:0000256" key="10">
    <source>
        <dbReference type="ARBA" id="ARBA00023304"/>
    </source>
</evidence>
<reference evidence="18 19" key="1">
    <citation type="submission" date="2016-09" db="EMBL/GenBank/DDBJ databases">
        <authorList>
            <person name="Kumanski S."/>
            <person name="Beatrice B."/>
        </authorList>
    </citation>
    <scope>NUCLEOTIDE SEQUENCE [LARGE SCALE GENOMIC DNA]</scope>
    <source>
        <strain evidence="18">Mankind</strain>
    </source>
</reference>
<dbReference type="SUPFAM" id="SSF143975">
    <property type="entry name" value="IlvD/EDD N-terminal domain-like"/>
    <property type="match status" value="1"/>
</dbReference>
<dbReference type="InterPro" id="IPR042096">
    <property type="entry name" value="Dihydro-acid_dehy_C"/>
</dbReference>
<comment type="caution">
    <text evidence="15">Lacks conserved residue(s) required for the propagation of feature annotation.</text>
</comment>
<evidence type="ECO:0000256" key="5">
    <source>
        <dbReference type="ARBA" id="ARBA00022723"/>
    </source>
</evidence>
<keyword evidence="4 15" id="KW-0001">2Fe-2S</keyword>
<comment type="pathway">
    <text evidence="12 15">Amino-acid biosynthesis; L-valine biosynthesis; L-valine from pyruvate: step 3/4.</text>
</comment>
<evidence type="ECO:0000256" key="6">
    <source>
        <dbReference type="ARBA" id="ARBA00022842"/>
    </source>
</evidence>
<dbReference type="InterPro" id="IPR020558">
    <property type="entry name" value="DiOHA_6PGluconate_deHydtase_CS"/>
</dbReference>
<dbReference type="InterPro" id="IPR037237">
    <property type="entry name" value="IlvD/EDD_N"/>
</dbReference>
<evidence type="ECO:0000259" key="16">
    <source>
        <dbReference type="Pfam" id="PF00920"/>
    </source>
</evidence>
<protein>
    <recommendedName>
        <fullName evidence="14 15">Dihydroxy-acid dehydratase</fullName>
        <shortName evidence="15">DAD</shortName>
        <ecNumber evidence="14 15">4.2.1.9</ecNumber>
    </recommendedName>
</protein>
<feature type="binding site" evidence="15">
    <location>
        <position position="130"/>
    </location>
    <ligand>
        <name>Mg(2+)</name>
        <dbReference type="ChEBI" id="CHEBI:18420"/>
    </ligand>
</feature>
<gene>
    <name evidence="15 18" type="primary">ilvD</name>
    <name evidence="18" type="ORF">ESCNG_50071</name>
</gene>
<keyword evidence="6 15" id="KW-0460">Magnesium</keyword>
<dbReference type="PANTHER" id="PTHR43661:SF3">
    <property type="entry name" value="D-XYLONATE DEHYDRATASE YAGF-RELATED"/>
    <property type="match status" value="1"/>
</dbReference>
<keyword evidence="3 15" id="KW-0028">Amino-acid biosynthesis</keyword>
<comment type="cofactor">
    <cofactor evidence="1 15">
        <name>Mg(2+)</name>
        <dbReference type="ChEBI" id="CHEBI:18420"/>
    </cofactor>
</comment>
<feature type="domain" description="Dihydroxy-acid/6-phosphogluconate dehydratase C-terminal" evidence="17">
    <location>
        <begin position="460"/>
        <end position="659"/>
    </location>
</feature>
<dbReference type="PROSITE" id="PS00887">
    <property type="entry name" value="ILVD_EDD_2"/>
    <property type="match status" value="1"/>
</dbReference>
<evidence type="ECO:0000256" key="13">
    <source>
        <dbReference type="ARBA" id="ARBA00029437"/>
    </source>
</evidence>
<dbReference type="InterPro" id="IPR056740">
    <property type="entry name" value="ILV_EDD_C"/>
</dbReference>
<keyword evidence="10 15" id="KW-0100">Branched-chain amino acid biosynthesis</keyword>
<dbReference type="GO" id="GO:0051537">
    <property type="term" value="F:2 iron, 2 sulfur cluster binding"/>
    <property type="evidence" value="ECO:0007669"/>
    <property type="project" value="UniProtKB-UniRule"/>
</dbReference>
<dbReference type="InterPro" id="IPR004404">
    <property type="entry name" value="DihydroxyA_deHydtase"/>
</dbReference>
<evidence type="ECO:0000256" key="11">
    <source>
        <dbReference type="ARBA" id="ARBA00029304"/>
    </source>
</evidence>
<evidence type="ECO:0000313" key="18">
    <source>
        <dbReference type="EMBL" id="SCW15593.1"/>
    </source>
</evidence>
<evidence type="ECO:0000313" key="19">
    <source>
        <dbReference type="Proteomes" id="UP000182484"/>
    </source>
</evidence>
<dbReference type="GO" id="GO:0005829">
    <property type="term" value="C:cytosol"/>
    <property type="evidence" value="ECO:0007669"/>
    <property type="project" value="TreeGrafter"/>
</dbReference>
<evidence type="ECO:0000259" key="17">
    <source>
        <dbReference type="Pfam" id="PF24877"/>
    </source>
</evidence>
<evidence type="ECO:0000256" key="14">
    <source>
        <dbReference type="ARBA" id="ARBA00029490"/>
    </source>
</evidence>
<comment type="function">
    <text evidence="15">Functions in the biosynthesis of branched-chain amino acids. Catalyzes the dehydration of (2R,3R)-2,3-dihydroxy-3-methylpentanoate (2,3-dihydroxy-3-methylvalerate) into 2-oxo-3-methylpentanoate (2-oxo-3-methylvalerate) and of (2R)-2,3-dihydroxy-3-methylbutanoate (2,3-dihydroxyisovalerate) into 2-oxo-3-methylbutanoate (2-oxoisovalerate), the penultimate precursor to L-isoleucine and L-valine, respectively.</text>
</comment>
<feature type="binding site" evidence="15">
    <location>
        <position position="172"/>
    </location>
    <ligand>
        <name>Mg(2+)</name>
        <dbReference type="ChEBI" id="CHEBI:18420"/>
    </ligand>
</feature>
<sequence length="668" mass="72531">MFFFAAHVSIPQNSDTWYKIPPFPTLKNRTRCRLKQPCLSDGIGTRKHTMPEYRSKTSTHGRNMAGARALWRATGVMETDFGKPIIAVANSFTQFVPGHVHLHNMGQLVAREIEKAGAIAKEFNTIAIDDGIAMGHSGMLYSLPSRDLIADSIEYMVNAHCADALVCISNCDKITPGMLIAAMRLNIPTIFVSGGPMEAGKVIGVANIQPERRLDLIDAMIESADDNVSNRQVEEVEQNACPTCGSCSGMFTANSMNCLTEALGLSLPGNGSYLATHAGRKELFLEAGRMIVEITKRYYEQDDETVLPRSIATKKAFENAMTMDIAMGGSTNTILHLLAVANEAGVDFKMADIDRLSRVVPCICKTAPNNHDYYMEDVHRAGGIFAILKELDKAGKLHTDVYTIHAPTLKDAIEKWDVTNPENTRAIERFKAAPGGVRTTQAFSQNRIWKTLDLDREKGCIRDVAHAYSQDGGLAVLFGNIAERGCVVKTAGVDESILKFTGRARVFESQEAAVEGILGNQIVAGNIVIIRYEGPKGGPGMQEMLYPTSYLKSKGLGKACALLTDGRFSGGTSGLSIGHASPEAAEGGAIGLVHEGDTIEIDIPKRSIRLVISDEELAARRAEMEARGSKAWKPENRDRYVSAALRAYGAMATSADKGAVRDVSQIER</sequence>
<evidence type="ECO:0000256" key="7">
    <source>
        <dbReference type="ARBA" id="ARBA00023004"/>
    </source>
</evidence>
<comment type="pathway">
    <text evidence="13 15">Amino-acid biosynthesis; L-isoleucine biosynthesis; L-isoleucine from 2-oxobutanoate: step 3/4.</text>
</comment>
<comment type="caution">
    <text evidence="18">The sequence shown here is derived from an EMBL/GenBank/DDBJ whole genome shotgun (WGS) entry which is preliminary data.</text>
</comment>
<keyword evidence="8 15" id="KW-0411">Iron-sulfur</keyword>
<keyword evidence="5 15" id="KW-0479">Metal-binding</keyword>
<proteinExistence type="inferred from homology"/>
<comment type="cofactor">
    <cofactor evidence="15">
        <name>[2Fe-2S] cluster</name>
        <dbReference type="ChEBI" id="CHEBI:190135"/>
    </cofactor>
    <text evidence="15">Binds 1 [2Fe-2S] cluster per subunit. This cluster acts as a Lewis acid cofactor.</text>
</comment>
<evidence type="ECO:0000256" key="8">
    <source>
        <dbReference type="ARBA" id="ARBA00023014"/>
    </source>
</evidence>
<dbReference type="NCBIfam" id="TIGR00110">
    <property type="entry name" value="ilvD"/>
    <property type="match status" value="1"/>
</dbReference>
<dbReference type="InterPro" id="IPR000581">
    <property type="entry name" value="ILV_EDD_N"/>
</dbReference>
<feature type="active site" description="Proton acceptor" evidence="15">
    <location>
        <position position="569"/>
    </location>
</feature>
<organism evidence="18 19">
    <name type="scientific">Neisseria gonorrhoeae</name>
    <dbReference type="NCBI Taxonomy" id="485"/>
    <lineage>
        <taxon>Bacteria</taxon>
        <taxon>Pseudomonadati</taxon>
        <taxon>Pseudomonadota</taxon>
        <taxon>Betaproteobacteria</taxon>
        <taxon>Neisseriales</taxon>
        <taxon>Neisseriaceae</taxon>
        <taxon>Neisseria</taxon>
    </lineage>
</organism>